<dbReference type="GO" id="GO:0000145">
    <property type="term" value="C:exocyst"/>
    <property type="evidence" value="ECO:0007669"/>
    <property type="project" value="TreeGrafter"/>
</dbReference>
<dbReference type="Pfam" id="PF20654">
    <property type="entry name" value="Sec3_C-term"/>
    <property type="match status" value="1"/>
</dbReference>
<reference evidence="2 3" key="1">
    <citation type="submission" date="2016-07" db="EMBL/GenBank/DDBJ databases">
        <title>Pervasive Adenine N6-methylation of Active Genes in Fungi.</title>
        <authorList>
            <consortium name="DOE Joint Genome Institute"/>
            <person name="Mondo S.J."/>
            <person name="Dannebaum R.O."/>
            <person name="Kuo R.C."/>
            <person name="Labutti K."/>
            <person name="Haridas S."/>
            <person name="Kuo A."/>
            <person name="Salamov A."/>
            <person name="Ahrendt S.R."/>
            <person name="Lipzen A."/>
            <person name="Sullivan W."/>
            <person name="Andreopoulos W.B."/>
            <person name="Clum A."/>
            <person name="Lindquist E."/>
            <person name="Daum C."/>
            <person name="Ramamoorthy G.K."/>
            <person name="Gryganskyi A."/>
            <person name="Culley D."/>
            <person name="Magnuson J.K."/>
            <person name="James T.Y."/>
            <person name="O'Malley M.A."/>
            <person name="Stajich J.E."/>
            <person name="Spatafora J.W."/>
            <person name="Visel A."/>
            <person name="Grigoriev I.V."/>
        </authorList>
    </citation>
    <scope>NUCLEOTIDE SEQUENCE [LARGE SCALE GENOMIC DNA]</scope>
    <source>
        <strain evidence="2 3">CBS 931.73</strain>
    </source>
</reference>
<dbReference type="GO" id="GO:0006887">
    <property type="term" value="P:exocytosis"/>
    <property type="evidence" value="ECO:0007669"/>
    <property type="project" value="TreeGrafter"/>
</dbReference>
<dbReference type="EMBL" id="MCFE01000442">
    <property type="protein sequence ID" value="ORX89456.1"/>
    <property type="molecule type" value="Genomic_DNA"/>
</dbReference>
<dbReference type="PANTHER" id="PTHR16092">
    <property type="entry name" value="SEC3/SYNTAXIN-RELATED"/>
    <property type="match status" value="1"/>
</dbReference>
<protein>
    <recommendedName>
        <fullName evidence="1">Exocyst complex component Sec3 C-terminal domain-containing protein</fullName>
    </recommendedName>
</protein>
<accession>A0A1Y1XVE2</accession>
<evidence type="ECO:0000259" key="1">
    <source>
        <dbReference type="Pfam" id="PF20654"/>
    </source>
</evidence>
<comment type="caution">
    <text evidence="2">The sequence shown here is derived from an EMBL/GenBank/DDBJ whole genome shotgun (WGS) entry which is preliminary data.</text>
</comment>
<dbReference type="GO" id="GO:0005886">
    <property type="term" value="C:plasma membrane"/>
    <property type="evidence" value="ECO:0007669"/>
    <property type="project" value="TreeGrafter"/>
</dbReference>
<proteinExistence type="predicted"/>
<dbReference type="InParanoid" id="A0A1Y1XVE2"/>
<dbReference type="OrthoDB" id="27109at2759"/>
<evidence type="ECO:0000313" key="2">
    <source>
        <dbReference type="EMBL" id="ORX89456.1"/>
    </source>
</evidence>
<evidence type="ECO:0000313" key="3">
    <source>
        <dbReference type="Proteomes" id="UP000193498"/>
    </source>
</evidence>
<sequence>MLACIEQYLVSHSDQSQDFLSSILNLQRDRLISTFQRFLDEQLRAIEETKVQTKKRSGMLSFVVIFPNFVARLEHSLGSTNTDVRLLVNQAYGRIVKTVFDSLDAIAKEADSMNADDKEQLNIHILTMG</sequence>
<dbReference type="STRING" id="1314790.A0A1Y1XVE2"/>
<dbReference type="GO" id="GO:0005546">
    <property type="term" value="F:phosphatidylinositol-4,5-bisphosphate binding"/>
    <property type="evidence" value="ECO:0007669"/>
    <property type="project" value="TreeGrafter"/>
</dbReference>
<dbReference type="AlphaFoldDB" id="A0A1Y1XVE2"/>
<name>A0A1Y1XVE2_9FUNG</name>
<dbReference type="GO" id="GO:0006893">
    <property type="term" value="P:Golgi to plasma membrane transport"/>
    <property type="evidence" value="ECO:0007669"/>
    <property type="project" value="TreeGrafter"/>
</dbReference>
<feature type="domain" description="Exocyst complex component Sec3 C-terminal" evidence="1">
    <location>
        <begin position="1"/>
        <end position="128"/>
    </location>
</feature>
<organism evidence="2 3">
    <name type="scientific">Basidiobolus meristosporus CBS 931.73</name>
    <dbReference type="NCBI Taxonomy" id="1314790"/>
    <lineage>
        <taxon>Eukaryota</taxon>
        <taxon>Fungi</taxon>
        <taxon>Fungi incertae sedis</taxon>
        <taxon>Zoopagomycota</taxon>
        <taxon>Entomophthoromycotina</taxon>
        <taxon>Basidiobolomycetes</taxon>
        <taxon>Basidiobolales</taxon>
        <taxon>Basidiobolaceae</taxon>
        <taxon>Basidiobolus</taxon>
    </lineage>
</organism>
<gene>
    <name evidence="2" type="ORF">K493DRAFT_68061</name>
</gene>
<dbReference type="InterPro" id="IPR048628">
    <property type="entry name" value="Sec3_C"/>
</dbReference>
<dbReference type="PANTHER" id="PTHR16092:SF14">
    <property type="entry name" value="EXOCYST COMPLEX COMPONENT 1 ISOFORM X1"/>
    <property type="match status" value="1"/>
</dbReference>
<keyword evidence="3" id="KW-1185">Reference proteome</keyword>
<dbReference type="Proteomes" id="UP000193498">
    <property type="component" value="Unassembled WGS sequence"/>
</dbReference>